<sequence length="365" mass="40797">MTEQNTSNGVNGATEAVLLKSEPMPENSISVGGYNFEEGPVDYSKLLDSYFTTGFQATNFGKAVQIVNKMRSWSLSDEPIQEDESDYYKDPELRKNTKCKIFLGYTSNLISSGLRETFKYLVKNKMVDVIVTTAGGVEEDFIKCLGDTFLGDFELDGKTLRKKGLNRIGNLLVPNNNYCKFEEWIFPILDQMLKEQKEDGVNWTPSKIIHRLGKEINHEDSVYYWAYKNDIPVYCPAITDGSLGDMIYFHSYRNPGFIVDLVGDIRSINDSAVHAKKTGMIILGGGIIKHHICNANLMRNGADYAVYINTGQEFDGSDAGARPDEAISWGKIKMDGSSTKLYADATLVFPLLVAQTFAKPLEKSE</sequence>
<dbReference type="GO" id="GO:0005737">
    <property type="term" value="C:cytoplasm"/>
    <property type="evidence" value="ECO:0007669"/>
    <property type="project" value="TreeGrafter"/>
</dbReference>
<comment type="function">
    <text evidence="3">Catalyzes the NAD-dependent oxidative cleavage of spermidine and the subsequent transfer of the butylamine moiety of spermidine to the epsilon-amino group of a specific lysine residue of the eIF-5A precursor protein to form the intermediate deoxyhypusine residue.</text>
</comment>
<name>A0A137NWQ7_CONC2</name>
<dbReference type="InterPro" id="IPR002773">
    <property type="entry name" value="Deoxyhypusine_synthase"/>
</dbReference>
<keyword evidence="11" id="KW-1185">Reference proteome</keyword>
<comment type="similarity">
    <text evidence="5">Belongs to the deoxyhypusine synthase family.</text>
</comment>
<protein>
    <recommendedName>
        <fullName evidence="6">deoxyhypusine synthase</fullName>
        <ecNumber evidence="6">2.5.1.46</ecNumber>
    </recommendedName>
</protein>
<dbReference type="SUPFAM" id="SSF52467">
    <property type="entry name" value="DHS-like NAD/FAD-binding domain"/>
    <property type="match status" value="1"/>
</dbReference>
<accession>A0A137NWQ7</accession>
<dbReference type="EC" id="2.5.1.46" evidence="6"/>
<comment type="pathway">
    <text evidence="4">Protein modification; eIF5A hypusination.</text>
</comment>
<evidence type="ECO:0000256" key="9">
    <source>
        <dbReference type="ARBA" id="ARBA00023256"/>
    </source>
</evidence>
<dbReference type="InterPro" id="IPR029035">
    <property type="entry name" value="DHS-like_NAD/FAD-binding_dom"/>
</dbReference>
<dbReference type="OMA" id="HSIINAN"/>
<keyword evidence="9" id="KW-0386">Hypusine biosynthesis</keyword>
<dbReference type="FunFam" id="3.40.910.10:FF:000001">
    <property type="entry name" value="Probable deoxyhypusine synthase"/>
    <property type="match status" value="1"/>
</dbReference>
<evidence type="ECO:0000256" key="5">
    <source>
        <dbReference type="ARBA" id="ARBA00009892"/>
    </source>
</evidence>
<reference evidence="10 11" key="1">
    <citation type="journal article" date="2015" name="Genome Biol. Evol.">
        <title>Phylogenomic analyses indicate that early fungi evolved digesting cell walls of algal ancestors of land plants.</title>
        <authorList>
            <person name="Chang Y."/>
            <person name="Wang S."/>
            <person name="Sekimoto S."/>
            <person name="Aerts A.L."/>
            <person name="Choi C."/>
            <person name="Clum A."/>
            <person name="LaButti K.M."/>
            <person name="Lindquist E.A."/>
            <person name="Yee Ngan C."/>
            <person name="Ohm R.A."/>
            <person name="Salamov A.A."/>
            <person name="Grigoriev I.V."/>
            <person name="Spatafora J.W."/>
            <person name="Berbee M.L."/>
        </authorList>
    </citation>
    <scope>NUCLEOTIDE SEQUENCE [LARGE SCALE GENOMIC DNA]</scope>
    <source>
        <strain evidence="10 11">NRRL 28638</strain>
    </source>
</reference>
<evidence type="ECO:0000256" key="7">
    <source>
        <dbReference type="ARBA" id="ARBA00022679"/>
    </source>
</evidence>
<dbReference type="EMBL" id="KQ964660">
    <property type="protein sequence ID" value="KXN67101.1"/>
    <property type="molecule type" value="Genomic_DNA"/>
</dbReference>
<dbReference type="GO" id="GO:0034038">
    <property type="term" value="F:deoxyhypusine synthase activity"/>
    <property type="evidence" value="ECO:0007669"/>
    <property type="project" value="UniProtKB-EC"/>
</dbReference>
<keyword evidence="8" id="KW-0520">NAD</keyword>
<dbReference type="OrthoDB" id="294378at2759"/>
<proteinExistence type="inferred from homology"/>
<comment type="catalytic activity">
    <reaction evidence="1">
        <text>[eIF5A protein]-L-lysine + spermidine = [eIF5A protein]-deoxyhypusine + propane-1,3-diamine</text>
        <dbReference type="Rhea" id="RHEA:33299"/>
        <dbReference type="Rhea" id="RHEA-COMP:10143"/>
        <dbReference type="Rhea" id="RHEA-COMP:10144"/>
        <dbReference type="ChEBI" id="CHEBI:29969"/>
        <dbReference type="ChEBI" id="CHEBI:57484"/>
        <dbReference type="ChEBI" id="CHEBI:57834"/>
        <dbReference type="ChEBI" id="CHEBI:82657"/>
        <dbReference type="EC" id="2.5.1.46"/>
    </reaction>
</comment>
<dbReference type="Gene3D" id="3.40.910.10">
    <property type="entry name" value="Deoxyhypusine synthase"/>
    <property type="match status" value="1"/>
</dbReference>
<evidence type="ECO:0000256" key="1">
    <source>
        <dbReference type="ARBA" id="ARBA00000952"/>
    </source>
</evidence>
<dbReference type="Proteomes" id="UP000070444">
    <property type="component" value="Unassembled WGS sequence"/>
</dbReference>
<dbReference type="NCBIfam" id="TIGR00321">
    <property type="entry name" value="dhys"/>
    <property type="match status" value="1"/>
</dbReference>
<keyword evidence="7" id="KW-0808">Transferase</keyword>
<evidence type="ECO:0000256" key="8">
    <source>
        <dbReference type="ARBA" id="ARBA00023027"/>
    </source>
</evidence>
<evidence type="ECO:0000256" key="6">
    <source>
        <dbReference type="ARBA" id="ARBA00012683"/>
    </source>
</evidence>
<evidence type="ECO:0000256" key="2">
    <source>
        <dbReference type="ARBA" id="ARBA00001911"/>
    </source>
</evidence>
<dbReference type="InterPro" id="IPR036982">
    <property type="entry name" value="Deoxyhypusine_synthase_sf"/>
</dbReference>
<evidence type="ECO:0000313" key="10">
    <source>
        <dbReference type="EMBL" id="KXN67101.1"/>
    </source>
</evidence>
<evidence type="ECO:0000256" key="3">
    <source>
        <dbReference type="ARBA" id="ARBA00002823"/>
    </source>
</evidence>
<evidence type="ECO:0000256" key="4">
    <source>
        <dbReference type="ARBA" id="ARBA00005041"/>
    </source>
</evidence>
<comment type="cofactor">
    <cofactor evidence="2">
        <name>NAD(+)</name>
        <dbReference type="ChEBI" id="CHEBI:57540"/>
    </cofactor>
</comment>
<evidence type="ECO:0000313" key="11">
    <source>
        <dbReference type="Proteomes" id="UP000070444"/>
    </source>
</evidence>
<organism evidence="10 11">
    <name type="scientific">Conidiobolus coronatus (strain ATCC 28846 / CBS 209.66 / NRRL 28638)</name>
    <name type="common">Delacroixia coronata</name>
    <dbReference type="NCBI Taxonomy" id="796925"/>
    <lineage>
        <taxon>Eukaryota</taxon>
        <taxon>Fungi</taxon>
        <taxon>Fungi incertae sedis</taxon>
        <taxon>Zoopagomycota</taxon>
        <taxon>Entomophthoromycotina</taxon>
        <taxon>Entomophthoromycetes</taxon>
        <taxon>Entomophthorales</taxon>
        <taxon>Ancylistaceae</taxon>
        <taxon>Conidiobolus</taxon>
    </lineage>
</organism>
<dbReference type="PANTHER" id="PTHR11703">
    <property type="entry name" value="DEOXYHYPUSINE SYNTHASE"/>
    <property type="match status" value="1"/>
</dbReference>
<dbReference type="AlphaFoldDB" id="A0A137NWQ7"/>
<gene>
    <name evidence="10" type="ORF">CONCODRAFT_43241</name>
</gene>
<dbReference type="Pfam" id="PF01916">
    <property type="entry name" value="DS"/>
    <property type="match status" value="1"/>
</dbReference>
<dbReference type="STRING" id="796925.A0A137NWQ7"/>
<dbReference type="PANTHER" id="PTHR11703:SF0">
    <property type="entry name" value="DEOXYHYPUSINE SYNTHASE"/>
    <property type="match status" value="1"/>
</dbReference>